<dbReference type="InterPro" id="IPR052174">
    <property type="entry name" value="Flavoredoxin"/>
</dbReference>
<dbReference type="RefSeq" id="WP_271434897.1">
    <property type="nucleotide sequence ID" value="NZ_CP073355.1"/>
</dbReference>
<protein>
    <submittedName>
        <fullName evidence="3">Flavin reductase</fullName>
    </submittedName>
</protein>
<reference evidence="3" key="2">
    <citation type="submission" date="2022-06" db="EMBL/GenBank/DDBJ databases">
        <title>Thermospira aquatica gen. nov., sp. nov.</title>
        <authorList>
            <person name="Ben Ali Gam Z."/>
            <person name="Labat M."/>
        </authorList>
    </citation>
    <scope>NUCLEOTIDE SEQUENCE</scope>
    <source>
        <strain evidence="3">F1F22</strain>
    </source>
</reference>
<dbReference type="KEGG" id="taqu:KDW03_09790"/>
<dbReference type="EMBL" id="CP073355">
    <property type="protein sequence ID" value="URA09763.1"/>
    <property type="molecule type" value="Genomic_DNA"/>
</dbReference>
<gene>
    <name evidence="3" type="ORF">KDW03_09790</name>
</gene>
<dbReference type="PANTHER" id="PTHR43567:SF5">
    <property type="entry name" value="HYPOTHETICAL CYTOSOLIC PROTEIN"/>
    <property type="match status" value="1"/>
</dbReference>
<evidence type="ECO:0000259" key="2">
    <source>
        <dbReference type="Pfam" id="PF01613"/>
    </source>
</evidence>
<dbReference type="Pfam" id="PF01613">
    <property type="entry name" value="Flavin_Reduct"/>
    <property type="match status" value="1"/>
</dbReference>
<organism evidence="3 4">
    <name type="scientific">Thermospira aquatica</name>
    <dbReference type="NCBI Taxonomy" id="2828656"/>
    <lineage>
        <taxon>Bacteria</taxon>
        <taxon>Pseudomonadati</taxon>
        <taxon>Spirochaetota</taxon>
        <taxon>Spirochaetia</taxon>
        <taxon>Brevinematales</taxon>
        <taxon>Thermospiraceae</taxon>
        <taxon>Thermospira</taxon>
    </lineage>
</organism>
<sequence length="167" mass="19309">MLKSIEINDLKWDVFEWIGQRWMLVVGGTRDSYNMMTASWGGVGIVWNEPMVFVFVRPSRYTHEFLMKYPRFSLVFLPDSYREILNLCGSRSGRDIDKMRIPGITPVDLKEAVGFDEAELVIIARTAFRQPLDPSSLLREDVRQAFYSTGDYHDLFMGSIEGVWIQG</sequence>
<dbReference type="AlphaFoldDB" id="A0AAX3BBR7"/>
<reference evidence="3" key="1">
    <citation type="submission" date="2021-04" db="EMBL/GenBank/DDBJ databases">
        <authorList>
            <person name="Postec A."/>
        </authorList>
    </citation>
    <scope>NUCLEOTIDE SEQUENCE</scope>
    <source>
        <strain evidence="3">F1F22</strain>
    </source>
</reference>
<accession>A0AAX3BBR7</accession>
<proteinExistence type="inferred from homology"/>
<dbReference type="GO" id="GO:0016646">
    <property type="term" value="F:oxidoreductase activity, acting on the CH-NH group of donors, NAD or NADP as acceptor"/>
    <property type="evidence" value="ECO:0007669"/>
    <property type="project" value="UniProtKB-ARBA"/>
</dbReference>
<name>A0AAX3BBR7_9SPIR</name>
<evidence type="ECO:0000313" key="4">
    <source>
        <dbReference type="Proteomes" id="UP001056539"/>
    </source>
</evidence>
<dbReference type="GO" id="GO:0010181">
    <property type="term" value="F:FMN binding"/>
    <property type="evidence" value="ECO:0007669"/>
    <property type="project" value="InterPro"/>
</dbReference>
<keyword evidence="4" id="KW-1185">Reference proteome</keyword>
<dbReference type="Proteomes" id="UP001056539">
    <property type="component" value="Chromosome"/>
</dbReference>
<evidence type="ECO:0000313" key="3">
    <source>
        <dbReference type="EMBL" id="URA09763.1"/>
    </source>
</evidence>
<feature type="domain" description="Flavin reductase like" evidence="2">
    <location>
        <begin position="24"/>
        <end position="165"/>
    </location>
</feature>
<dbReference type="InterPro" id="IPR012349">
    <property type="entry name" value="Split_barrel_FMN-bd"/>
</dbReference>
<dbReference type="SUPFAM" id="SSF50475">
    <property type="entry name" value="FMN-binding split barrel"/>
    <property type="match status" value="1"/>
</dbReference>
<dbReference type="PANTHER" id="PTHR43567">
    <property type="entry name" value="FLAVOREDOXIN-RELATED-RELATED"/>
    <property type="match status" value="1"/>
</dbReference>
<evidence type="ECO:0000256" key="1">
    <source>
        <dbReference type="ARBA" id="ARBA00038054"/>
    </source>
</evidence>
<dbReference type="InterPro" id="IPR002563">
    <property type="entry name" value="Flavin_Rdtase-like_dom"/>
</dbReference>
<dbReference type="Gene3D" id="2.30.110.10">
    <property type="entry name" value="Electron Transport, Fmn-binding Protein, Chain A"/>
    <property type="match status" value="1"/>
</dbReference>
<comment type="similarity">
    <text evidence="1">Belongs to the flavoredoxin family.</text>
</comment>